<evidence type="ECO:0000256" key="3">
    <source>
        <dbReference type="ARBA" id="ARBA00009561"/>
    </source>
</evidence>
<dbReference type="Gene3D" id="3.40.30.10">
    <property type="entry name" value="Glutaredoxin"/>
    <property type="match status" value="1"/>
</dbReference>
<keyword evidence="12" id="KW-1185">Reference proteome</keyword>
<feature type="transmembrane region" description="Helical" evidence="9">
    <location>
        <begin position="276"/>
        <end position="294"/>
    </location>
</feature>
<dbReference type="AlphaFoldDB" id="A0A197KE16"/>
<organism evidence="11 12">
    <name type="scientific">Linnemannia elongata AG-77</name>
    <dbReference type="NCBI Taxonomy" id="1314771"/>
    <lineage>
        <taxon>Eukaryota</taxon>
        <taxon>Fungi</taxon>
        <taxon>Fungi incertae sedis</taxon>
        <taxon>Mucoromycota</taxon>
        <taxon>Mortierellomycotina</taxon>
        <taxon>Mortierellomycetes</taxon>
        <taxon>Mortierellales</taxon>
        <taxon>Mortierellaceae</taxon>
        <taxon>Linnemannia</taxon>
    </lineage>
</organism>
<evidence type="ECO:0000256" key="5">
    <source>
        <dbReference type="ARBA" id="ARBA00022729"/>
    </source>
</evidence>
<comment type="similarity">
    <text evidence="3">Belongs to the OST3/OST6 family.</text>
</comment>
<evidence type="ECO:0000256" key="2">
    <source>
        <dbReference type="ARBA" id="ARBA00004477"/>
    </source>
</evidence>
<feature type="transmembrane region" description="Helical" evidence="9">
    <location>
        <begin position="306"/>
        <end position="326"/>
    </location>
</feature>
<evidence type="ECO:0000256" key="1">
    <source>
        <dbReference type="ARBA" id="ARBA00002791"/>
    </source>
</evidence>
<evidence type="ECO:0000256" key="9">
    <source>
        <dbReference type="SAM" id="Phobius"/>
    </source>
</evidence>
<comment type="function">
    <text evidence="1">Subunit of the oligosaccharyl transferase (OST) complex that catalyzes the initial transfer of a defined glycan (Glc(3)Man(9)GlcNAc(2) in eukaryotes) from the lipid carrier dolichol-pyrophosphate to an asparagine residue within an Asn-X-Ser/Thr consensus motif in nascent polypeptide chains, the first step in protein N-glycosylation. N-glycosylation occurs cotranslationally and the complex associates with the Sec61 complex at the channel-forming translocon complex that mediates protein translocation across the endoplasmic reticulum (ER). All subunits are required for a maximal enzyme activity.</text>
</comment>
<keyword evidence="4 9" id="KW-0812">Transmembrane</keyword>
<dbReference type="GO" id="GO:0008250">
    <property type="term" value="C:oligosaccharyltransferase complex"/>
    <property type="evidence" value="ECO:0007669"/>
    <property type="project" value="TreeGrafter"/>
</dbReference>
<dbReference type="PANTHER" id="PTHR12692:SF0">
    <property type="entry name" value="GH11935P"/>
    <property type="match status" value="1"/>
</dbReference>
<name>A0A197KE16_9FUNG</name>
<evidence type="ECO:0000256" key="7">
    <source>
        <dbReference type="ARBA" id="ARBA00022989"/>
    </source>
</evidence>
<reference evidence="11 12" key="1">
    <citation type="submission" date="2016-05" db="EMBL/GenBank/DDBJ databases">
        <title>Genome sequencing reveals origins of a unique bacterial endosymbiosis in the earliest lineages of terrestrial Fungi.</title>
        <authorList>
            <consortium name="DOE Joint Genome Institute"/>
            <person name="Uehling J."/>
            <person name="Gryganskyi A."/>
            <person name="Hameed K."/>
            <person name="Tschaplinski T."/>
            <person name="Misztal P."/>
            <person name="Wu S."/>
            <person name="Desiro A."/>
            <person name="Vande Pol N."/>
            <person name="Du Z.-Y."/>
            <person name="Zienkiewicz A."/>
            <person name="Zienkiewicz K."/>
            <person name="Morin E."/>
            <person name="Tisserant E."/>
            <person name="Splivallo R."/>
            <person name="Hainaut M."/>
            <person name="Henrissat B."/>
            <person name="Ohm R."/>
            <person name="Kuo A."/>
            <person name="Yan J."/>
            <person name="Lipzen A."/>
            <person name="Nolan M."/>
            <person name="Labutti K."/>
            <person name="Barry K."/>
            <person name="Goldstein A."/>
            <person name="Labbe J."/>
            <person name="Schadt C."/>
            <person name="Tuskan G."/>
            <person name="Grigoriev I."/>
            <person name="Martin F."/>
            <person name="Vilgalys R."/>
            <person name="Bonito G."/>
        </authorList>
    </citation>
    <scope>NUCLEOTIDE SEQUENCE [LARGE SCALE GENOMIC DNA]</scope>
    <source>
        <strain evidence="11 12">AG-77</strain>
    </source>
</reference>
<dbReference type="InterPro" id="IPR036249">
    <property type="entry name" value="Thioredoxin-like_sf"/>
</dbReference>
<evidence type="ECO:0000256" key="4">
    <source>
        <dbReference type="ARBA" id="ARBA00022692"/>
    </source>
</evidence>
<dbReference type="GO" id="GO:0018279">
    <property type="term" value="P:protein N-linked glycosylation via asparagine"/>
    <property type="evidence" value="ECO:0007669"/>
    <property type="project" value="TreeGrafter"/>
</dbReference>
<evidence type="ECO:0000256" key="6">
    <source>
        <dbReference type="ARBA" id="ARBA00022824"/>
    </source>
</evidence>
<keyword evidence="8 9" id="KW-0472">Membrane</keyword>
<keyword evidence="6" id="KW-0256">Endoplasmic reticulum</keyword>
<dbReference type="Pfam" id="PF04756">
    <property type="entry name" value="OST3_OST6"/>
    <property type="match status" value="1"/>
</dbReference>
<comment type="subcellular location">
    <subcellularLocation>
        <location evidence="2">Endoplasmic reticulum membrane</location>
        <topology evidence="2">Multi-pass membrane protein</topology>
    </subcellularLocation>
</comment>
<dbReference type="PANTHER" id="PTHR12692">
    <property type="entry name" value="DOLICHYL-DIPHOSPHOOLIGOSACCHARIDE--PROTEIN GLYCOSYLTRANSFERASE-RELATED"/>
    <property type="match status" value="1"/>
</dbReference>
<dbReference type="SUPFAM" id="SSF52833">
    <property type="entry name" value="Thioredoxin-like"/>
    <property type="match status" value="1"/>
</dbReference>
<evidence type="ECO:0000313" key="12">
    <source>
        <dbReference type="Proteomes" id="UP000078512"/>
    </source>
</evidence>
<keyword evidence="5 10" id="KW-0732">Signal</keyword>
<evidence type="ECO:0000256" key="8">
    <source>
        <dbReference type="ARBA" id="ARBA00023136"/>
    </source>
</evidence>
<dbReference type="Proteomes" id="UP000078512">
    <property type="component" value="Unassembled WGS sequence"/>
</dbReference>
<evidence type="ECO:0000313" key="11">
    <source>
        <dbReference type="EMBL" id="OAQ34926.1"/>
    </source>
</evidence>
<feature type="chain" id="PRO_5008276826" description="Magnesium transporter protein 1" evidence="10">
    <location>
        <begin position="34"/>
        <end position="339"/>
    </location>
</feature>
<feature type="transmembrane region" description="Helical" evidence="9">
    <location>
        <begin position="223"/>
        <end position="242"/>
    </location>
</feature>
<keyword evidence="7 9" id="KW-1133">Transmembrane helix</keyword>
<sequence>MGRLRIGRARLFFTVVLMALFTLLITTTTTTSAQTTADIIAKKVSKLQAKATKTKGIIELDSLAFDDALAKPRNYSMVVLFTAISPEFQCVPCKNFDPEYRLVAAGWSRIPDKSQIFFGILDFKSGQSVFQKFNMNSAPSLLYFPASDSPEASPSFDRYDFGKSGFQAESFASWINARSGLKIDVQRPFDFVAFSLNIMGFAGTLGLAHFLYTRGGKVIRSKYLWAAISLFSIFIFISGHMWNQIRHPPYSMPSRDGRPGFIAPGFQNQFGLETQIVAITYAVLCGGAISLMSSIPRIESPSKQRLAVIIWMGIITVMYSVLILFFRAKNPSYPFRLLF</sequence>
<evidence type="ECO:0000256" key="10">
    <source>
        <dbReference type="SAM" id="SignalP"/>
    </source>
</evidence>
<feature type="transmembrane region" description="Helical" evidence="9">
    <location>
        <begin position="191"/>
        <end position="211"/>
    </location>
</feature>
<gene>
    <name evidence="11" type="ORF">K457DRAFT_133353</name>
</gene>
<dbReference type="InterPro" id="IPR021149">
    <property type="entry name" value="OligosaccharylTrfase_OST3/OST6"/>
</dbReference>
<dbReference type="OrthoDB" id="67566at2759"/>
<dbReference type="STRING" id="1314771.A0A197KE16"/>
<dbReference type="EMBL" id="KV442016">
    <property type="protein sequence ID" value="OAQ34926.1"/>
    <property type="molecule type" value="Genomic_DNA"/>
</dbReference>
<evidence type="ECO:0008006" key="13">
    <source>
        <dbReference type="Google" id="ProtNLM"/>
    </source>
</evidence>
<protein>
    <recommendedName>
        <fullName evidence="13">Magnesium transporter protein 1</fullName>
    </recommendedName>
</protein>
<accession>A0A197KE16</accession>
<feature type="signal peptide" evidence="10">
    <location>
        <begin position="1"/>
        <end position="33"/>
    </location>
</feature>
<proteinExistence type="inferred from homology"/>